<protein>
    <submittedName>
        <fullName evidence="1">Uncharacterized protein</fullName>
    </submittedName>
</protein>
<evidence type="ECO:0000313" key="1">
    <source>
        <dbReference type="EMBL" id="TJY65407.1"/>
    </source>
</evidence>
<dbReference type="EMBL" id="SUKA01000003">
    <property type="protein sequence ID" value="TJY65407.1"/>
    <property type="molecule type" value="Genomic_DNA"/>
</dbReference>
<evidence type="ECO:0000313" key="2">
    <source>
        <dbReference type="Proteomes" id="UP000309872"/>
    </source>
</evidence>
<reference evidence="1 2" key="1">
    <citation type="submission" date="2019-04" db="EMBL/GenBank/DDBJ databases">
        <title>Sphingobacterium olei sp. nov., isolated from oil-contaminated soil.</title>
        <authorList>
            <person name="Liu B."/>
        </authorList>
    </citation>
    <scope>NUCLEOTIDE SEQUENCE [LARGE SCALE GENOMIC DNA]</scope>
    <source>
        <strain evidence="1 2">Y3L14</strain>
    </source>
</reference>
<comment type="caution">
    <text evidence="1">The sequence shown here is derived from an EMBL/GenBank/DDBJ whole genome shotgun (WGS) entry which is preliminary data.</text>
</comment>
<dbReference type="OrthoDB" id="1492932at2"/>
<gene>
    <name evidence="1" type="ORF">FAZ19_09665</name>
</gene>
<organism evidence="1 2">
    <name type="scientific">Sphingobacterium alkalisoli</name>
    <dbReference type="NCBI Taxonomy" id="1874115"/>
    <lineage>
        <taxon>Bacteria</taxon>
        <taxon>Pseudomonadati</taxon>
        <taxon>Bacteroidota</taxon>
        <taxon>Sphingobacteriia</taxon>
        <taxon>Sphingobacteriales</taxon>
        <taxon>Sphingobacteriaceae</taxon>
        <taxon>Sphingobacterium</taxon>
    </lineage>
</organism>
<name>A0A4U0H1E8_9SPHI</name>
<dbReference type="AlphaFoldDB" id="A0A4U0H1E8"/>
<dbReference type="Proteomes" id="UP000309872">
    <property type="component" value="Unassembled WGS sequence"/>
</dbReference>
<dbReference type="RefSeq" id="WP_136820536.1">
    <property type="nucleotide sequence ID" value="NZ_BMJX01000003.1"/>
</dbReference>
<accession>A0A4U0H1E8</accession>
<proteinExistence type="predicted"/>
<keyword evidence="2" id="KW-1185">Reference proteome</keyword>
<sequence length="379" mass="44799">MVNFLFPRIQETISLSKFVKAVKLGFHTNENFGNEHIKLTYVIKGNDSYNGLDYNDQREMFRGASHYIFTLSTYSDTNYGNFREKLLRILEFKHIYQSIATYITFQLEGALMPNTAIKIQEIDLWPEGIYAEKYLSNPNYREDKRNVRDAYRADVRQWSHLRNLAQETKKQVAEQCDQMCITDLEINKLFDIDLHRLRGLLVQYKIPIKISRKKIIDKIEIHAQALVRAIKTELDSDDFYGQRYPLYKLVQYMYNTYLSGEKTDLIEDQKSNFLRDFKIQPGDILQLSDNRLVTVVSVNITERNEIEIEYSILKVNLELSVRTRKISCKNVTHVLKEKEFLEFKNYSSTARMSILTKWMAKRKQKFIWTPFTPNLLSAI</sequence>